<gene>
    <name evidence="4" type="ordered locus">Cwoe_0666</name>
</gene>
<dbReference type="AlphaFoldDB" id="D3F9D4"/>
<dbReference type="EMBL" id="CP001854">
    <property type="protein sequence ID" value="ADB49101.1"/>
    <property type="molecule type" value="Genomic_DNA"/>
</dbReference>
<dbReference type="PANTHER" id="PTHR28004:SF8">
    <property type="entry name" value="D-SERINE DEAMINASE"/>
    <property type="match status" value="1"/>
</dbReference>
<proteinExistence type="inferred from homology"/>
<dbReference type="GO" id="GO:0016829">
    <property type="term" value="F:lyase activity"/>
    <property type="evidence" value="ECO:0007669"/>
    <property type="project" value="UniProtKB-KW"/>
</dbReference>
<dbReference type="eggNOG" id="COG3616">
    <property type="taxonomic scope" value="Bacteria"/>
</dbReference>
<dbReference type="InterPro" id="IPR051466">
    <property type="entry name" value="D-amino_acid_metab_enzyme"/>
</dbReference>
<dbReference type="RefSeq" id="WP_012932154.1">
    <property type="nucleotide sequence ID" value="NC_013739.1"/>
</dbReference>
<evidence type="ECO:0000256" key="2">
    <source>
        <dbReference type="ARBA" id="ARBA00023239"/>
    </source>
</evidence>
<dbReference type="OrthoDB" id="9811417at2"/>
<keyword evidence="2" id="KW-0456">Lyase</keyword>
<dbReference type="InterPro" id="IPR029066">
    <property type="entry name" value="PLP-binding_barrel"/>
</dbReference>
<dbReference type="Pfam" id="PF14031">
    <property type="entry name" value="D-ser_dehydrat"/>
    <property type="match status" value="1"/>
</dbReference>
<evidence type="ECO:0000313" key="4">
    <source>
        <dbReference type="EMBL" id="ADB49101.1"/>
    </source>
</evidence>
<comment type="similarity">
    <text evidence="1">Belongs to the DSD1 family.</text>
</comment>
<name>D3F9D4_CONWI</name>
<dbReference type="STRING" id="469383.Cwoe_0666"/>
<dbReference type="Gene3D" id="3.20.20.10">
    <property type="entry name" value="Alanine racemase"/>
    <property type="match status" value="1"/>
</dbReference>
<dbReference type="InterPro" id="IPR042208">
    <property type="entry name" value="D-ser_dehydrat-like_sf"/>
</dbReference>
<dbReference type="SUPFAM" id="SSF51419">
    <property type="entry name" value="PLP-binding barrel"/>
    <property type="match status" value="1"/>
</dbReference>
<dbReference type="InterPro" id="IPR001608">
    <property type="entry name" value="Ala_racemase_N"/>
</dbReference>
<dbReference type="HOGENOM" id="CLU_031639_3_0_11"/>
<evidence type="ECO:0000313" key="5">
    <source>
        <dbReference type="Proteomes" id="UP000008229"/>
    </source>
</evidence>
<organism evidence="4 5">
    <name type="scientific">Conexibacter woesei (strain DSM 14684 / CCUG 47730 / CIP 108061 / JCM 11494 / NBRC 100937 / ID131577)</name>
    <dbReference type="NCBI Taxonomy" id="469383"/>
    <lineage>
        <taxon>Bacteria</taxon>
        <taxon>Bacillati</taxon>
        <taxon>Actinomycetota</taxon>
        <taxon>Thermoleophilia</taxon>
        <taxon>Solirubrobacterales</taxon>
        <taxon>Conexibacteraceae</taxon>
        <taxon>Conexibacter</taxon>
    </lineage>
</organism>
<protein>
    <submittedName>
        <fullName evidence="4">Alanine racemase domain protein</fullName>
    </submittedName>
</protein>
<dbReference type="PANTHER" id="PTHR28004">
    <property type="entry name" value="ZGC:162816-RELATED"/>
    <property type="match status" value="1"/>
</dbReference>
<feature type="domain" description="D-serine dehydratase-like" evidence="3">
    <location>
        <begin position="299"/>
        <end position="396"/>
    </location>
</feature>
<dbReference type="Pfam" id="PF01168">
    <property type="entry name" value="Ala_racemase_N"/>
    <property type="match status" value="1"/>
</dbReference>
<accession>D3F9D4</accession>
<dbReference type="Proteomes" id="UP000008229">
    <property type="component" value="Chromosome"/>
</dbReference>
<keyword evidence="5" id="KW-1185">Reference proteome</keyword>
<dbReference type="Gene3D" id="2.40.37.20">
    <property type="entry name" value="D-serine dehydratase-like domain"/>
    <property type="match status" value="1"/>
</dbReference>
<reference evidence="4 5" key="1">
    <citation type="journal article" date="2010" name="Stand. Genomic Sci.">
        <title>Complete genome sequence of Conexibacter woesei type strain (ID131577).</title>
        <authorList>
            <person name="Pukall R."/>
            <person name="Lapidus A."/>
            <person name="Glavina Del Rio T."/>
            <person name="Copeland A."/>
            <person name="Tice H."/>
            <person name="Cheng J.-F."/>
            <person name="Lucas S."/>
            <person name="Chen F."/>
            <person name="Nolan M."/>
            <person name="Bruce D."/>
            <person name="Goodwin L."/>
            <person name="Pitluck S."/>
            <person name="Mavromatis K."/>
            <person name="Ivanova N."/>
            <person name="Ovchinnikova G."/>
            <person name="Pati A."/>
            <person name="Chen A."/>
            <person name="Palaniappan K."/>
            <person name="Land M."/>
            <person name="Hauser L."/>
            <person name="Chang Y.-J."/>
            <person name="Jeffries C.D."/>
            <person name="Chain P."/>
            <person name="Meincke L."/>
            <person name="Sims D."/>
            <person name="Brettin T."/>
            <person name="Detter J.C."/>
            <person name="Rohde M."/>
            <person name="Goeker M."/>
            <person name="Bristow J."/>
            <person name="Eisen J.A."/>
            <person name="Markowitz V."/>
            <person name="Kyrpides N.C."/>
            <person name="Klenk H.-P."/>
            <person name="Hugenholtz P."/>
        </authorList>
    </citation>
    <scope>NUCLEOTIDE SEQUENCE [LARGE SCALE GENOMIC DNA]</scope>
    <source>
        <strain evidence="5">DSM 14684 / CIP 108061 / JCM 11494 / NBRC 100937 / ID131577</strain>
    </source>
</reference>
<evidence type="ECO:0000256" key="1">
    <source>
        <dbReference type="ARBA" id="ARBA00005323"/>
    </source>
</evidence>
<dbReference type="InterPro" id="IPR026956">
    <property type="entry name" value="D-ser_dehydrat-like_dom"/>
</dbReference>
<dbReference type="KEGG" id="cwo:Cwoe_0666"/>
<dbReference type="SMART" id="SM01119">
    <property type="entry name" value="D-ser_dehydrat"/>
    <property type="match status" value="1"/>
</dbReference>
<reference evidence="5" key="2">
    <citation type="submission" date="2010-01" db="EMBL/GenBank/DDBJ databases">
        <title>The complete genome of Conexibacter woesei DSM 14684.</title>
        <authorList>
            <consortium name="US DOE Joint Genome Institute (JGI-PGF)"/>
            <person name="Lucas S."/>
            <person name="Copeland A."/>
            <person name="Lapidus A."/>
            <person name="Glavina del Rio T."/>
            <person name="Dalin E."/>
            <person name="Tice H."/>
            <person name="Bruce D."/>
            <person name="Goodwin L."/>
            <person name="Pitluck S."/>
            <person name="Kyrpides N."/>
            <person name="Mavromatis K."/>
            <person name="Ivanova N."/>
            <person name="Mikhailova N."/>
            <person name="Chertkov O."/>
            <person name="Brettin T."/>
            <person name="Detter J.C."/>
            <person name="Han C."/>
            <person name="Larimer F."/>
            <person name="Land M."/>
            <person name="Hauser L."/>
            <person name="Markowitz V."/>
            <person name="Cheng J.-F."/>
            <person name="Hugenholtz P."/>
            <person name="Woyke T."/>
            <person name="Wu D."/>
            <person name="Pukall R."/>
            <person name="Steenblock K."/>
            <person name="Schneider S."/>
            <person name="Klenk H.-P."/>
            <person name="Eisen J.A."/>
        </authorList>
    </citation>
    <scope>NUCLEOTIDE SEQUENCE [LARGE SCALE GENOMIC DNA]</scope>
    <source>
        <strain evidence="5">DSM 14684 / CIP 108061 / JCM 11494 / NBRC 100937 / ID131577</strain>
    </source>
</reference>
<sequence length="409" mass="42035">MSERPAVLKGWPDARGIDAAVAAGADVLGGAFRYPLALLKDAAIDRNVAAMAAYCTAQDVLLAPHAKTTMAPALCRRQLDAGAWGLTVATWAQAQTMWEAGFHRLVLANPLVGAGEIAWAATSAGDGEIVSFADDVDAVRRLDAGVAAAAPGACLPVLVEVGYAGGRCGVRSVAAAVELASEIAALPHLELAGVAGFEGLLAAGAEPSELARVAGYLAAIAEAAEAIAARGLFGARPPLLSAGGSSFFDLAVDALAPTARALGGRVLLRSGCYVTHDHGIYARTGPSGGRAPIAPFEPALEVWGLVLSRPEPGRAIAGVGKRDVAFDMGLPQPVAWRRGDGPVQAAPDVTTDALNDQHAHLVLAADADLRPGDLIGFGISHPCAAFDRWRSLALVDERYRLRGEIATSF</sequence>
<evidence type="ECO:0000259" key="3">
    <source>
        <dbReference type="SMART" id="SM01119"/>
    </source>
</evidence>